<dbReference type="EMBL" id="JAAGWZ010000002">
    <property type="protein sequence ID" value="NEM91367.1"/>
    <property type="molecule type" value="Genomic_DNA"/>
</dbReference>
<evidence type="ECO:0000259" key="3">
    <source>
        <dbReference type="PROSITE" id="PS50911"/>
    </source>
</evidence>
<dbReference type="PROSITE" id="PS50911">
    <property type="entry name" value="CHAP"/>
    <property type="match status" value="1"/>
</dbReference>
<dbReference type="Proteomes" id="UP000479756">
    <property type="component" value="Unassembled WGS sequence"/>
</dbReference>
<feature type="compositionally biased region" description="Low complexity" evidence="1">
    <location>
        <begin position="35"/>
        <end position="48"/>
    </location>
</feature>
<reference evidence="4 5" key="1">
    <citation type="journal article" date="2014" name="Int. J. Syst. Evol. Microbiol.">
        <title>Description of Galbitalea soli gen. nov., sp. nov., and Frondihabitans sucicola sp. nov.</title>
        <authorList>
            <person name="Kim S.J."/>
            <person name="Lim J.M."/>
            <person name="Ahn J.H."/>
            <person name="Weon H.Y."/>
            <person name="Hamada M."/>
            <person name="Suzuki K."/>
            <person name="Ahn T.Y."/>
            <person name="Kwon S.W."/>
        </authorList>
    </citation>
    <scope>NUCLEOTIDE SEQUENCE [LARGE SCALE GENOMIC DNA]</scope>
    <source>
        <strain evidence="4 5">NBRC 108727</strain>
    </source>
</reference>
<keyword evidence="2" id="KW-0812">Transmembrane</keyword>
<accession>A0A7C9PN92</accession>
<feature type="transmembrane region" description="Helical" evidence="2">
    <location>
        <begin position="101"/>
        <end position="129"/>
    </location>
</feature>
<keyword evidence="2" id="KW-0472">Membrane</keyword>
<dbReference type="InterPro" id="IPR038765">
    <property type="entry name" value="Papain-like_cys_pep_sf"/>
</dbReference>
<dbReference type="Gene3D" id="3.90.1720.10">
    <property type="entry name" value="endopeptidase domain like (from Nostoc punctiforme)"/>
    <property type="match status" value="1"/>
</dbReference>
<evidence type="ECO:0000313" key="5">
    <source>
        <dbReference type="Proteomes" id="UP000479756"/>
    </source>
</evidence>
<evidence type="ECO:0000313" key="4">
    <source>
        <dbReference type="EMBL" id="NEM91367.1"/>
    </source>
</evidence>
<proteinExistence type="predicted"/>
<evidence type="ECO:0000256" key="2">
    <source>
        <dbReference type="SAM" id="Phobius"/>
    </source>
</evidence>
<keyword evidence="2" id="KW-1133">Transmembrane helix</keyword>
<feature type="region of interest" description="Disordered" evidence="1">
    <location>
        <begin position="1"/>
        <end position="73"/>
    </location>
</feature>
<dbReference type="RefSeq" id="WP_163473035.1">
    <property type="nucleotide sequence ID" value="NZ_JAAGWZ010000002.1"/>
</dbReference>
<dbReference type="SUPFAM" id="SSF54001">
    <property type="entry name" value="Cysteine proteinases"/>
    <property type="match status" value="1"/>
</dbReference>
<protein>
    <submittedName>
        <fullName evidence="4">CHAP domain-containing protein</fullName>
    </submittedName>
</protein>
<sequence length="325" mass="34642">MSDEQTPDQTGDLVRSVEPLTPAAPQYSSRREMRAATSAPARRPAGTTSARPAPVRTNPPRAGQPATAKMSRKDRALVRKLAVAPAPKPVVSARRSSTRGIGASVIGGLVILVVSAIVGTTIMPAYAFLPSGTAGILANATKSSGGAPQAVTVDASAQVPAAKRDLITATSMKEYQQQRITATALANYSVQPHAAGDDYPWPNAGNTLSPLNYYYRQCVDFVAWRLNRDAGVTHAPWKWTWSNLTPGGGDASQWKAAWERHGWKTSATPIVGSVAWFVGNHVAYVKSVNGNTVTIEEYNGMSSRAYAMRTIPIDSVGRFLYPPPA</sequence>
<dbReference type="Pfam" id="PF05257">
    <property type="entry name" value="CHAP"/>
    <property type="match status" value="1"/>
</dbReference>
<gene>
    <name evidence="4" type="ORF">G3T37_08345</name>
</gene>
<dbReference type="InterPro" id="IPR007921">
    <property type="entry name" value="CHAP_dom"/>
</dbReference>
<organism evidence="4 5">
    <name type="scientific">Galbitalea soli</name>
    <dbReference type="NCBI Taxonomy" id="1268042"/>
    <lineage>
        <taxon>Bacteria</taxon>
        <taxon>Bacillati</taxon>
        <taxon>Actinomycetota</taxon>
        <taxon>Actinomycetes</taxon>
        <taxon>Micrococcales</taxon>
        <taxon>Microbacteriaceae</taxon>
        <taxon>Galbitalea</taxon>
    </lineage>
</organism>
<name>A0A7C9PN92_9MICO</name>
<evidence type="ECO:0000256" key="1">
    <source>
        <dbReference type="SAM" id="MobiDB-lite"/>
    </source>
</evidence>
<dbReference type="AlphaFoldDB" id="A0A7C9PN92"/>
<comment type="caution">
    <text evidence="4">The sequence shown here is derived from an EMBL/GenBank/DDBJ whole genome shotgun (WGS) entry which is preliminary data.</text>
</comment>
<feature type="domain" description="Peptidase C51" evidence="3">
    <location>
        <begin position="193"/>
        <end position="323"/>
    </location>
</feature>
<keyword evidence="5" id="KW-1185">Reference proteome</keyword>